<evidence type="ECO:0000313" key="1">
    <source>
        <dbReference type="EMBL" id="RBP52863.1"/>
    </source>
</evidence>
<organism evidence="1 2">
    <name type="scientific">Arenicella xantha</name>
    <dbReference type="NCBI Taxonomy" id="644221"/>
    <lineage>
        <taxon>Bacteria</taxon>
        <taxon>Pseudomonadati</taxon>
        <taxon>Pseudomonadota</taxon>
        <taxon>Gammaproteobacteria</taxon>
        <taxon>Arenicellales</taxon>
        <taxon>Arenicellaceae</taxon>
        <taxon>Arenicella</taxon>
    </lineage>
</organism>
<dbReference type="InParanoid" id="A0A395JNI9"/>
<evidence type="ECO:0000313" key="2">
    <source>
        <dbReference type="Proteomes" id="UP000253083"/>
    </source>
</evidence>
<name>A0A395JNI9_9GAMM</name>
<keyword evidence="2" id="KW-1185">Reference proteome</keyword>
<sequence length="107" mass="12218">MNIEEMDTKYLSAKALALVSEFALTLYRLNRTIINVDADDVLFRVSEQAMLMQGKDDRLHAVYKRLRVELQRNFLTSLPPSSAAALRKLLANQDAISRRDSNQSKPH</sequence>
<dbReference type="EMBL" id="QNRT01000001">
    <property type="protein sequence ID" value="RBP52863.1"/>
    <property type="molecule type" value="Genomic_DNA"/>
</dbReference>
<dbReference type="AlphaFoldDB" id="A0A395JNI9"/>
<protein>
    <submittedName>
        <fullName evidence="1">Uncharacterized protein</fullName>
    </submittedName>
</protein>
<gene>
    <name evidence="1" type="ORF">DFR28_101247</name>
</gene>
<proteinExistence type="predicted"/>
<dbReference type="RefSeq" id="WP_113952477.1">
    <property type="nucleotide sequence ID" value="NZ_QNRT01000001.1"/>
</dbReference>
<dbReference type="Proteomes" id="UP000253083">
    <property type="component" value="Unassembled WGS sequence"/>
</dbReference>
<comment type="caution">
    <text evidence="1">The sequence shown here is derived from an EMBL/GenBank/DDBJ whole genome shotgun (WGS) entry which is preliminary data.</text>
</comment>
<accession>A0A395JNI9</accession>
<reference evidence="1 2" key="1">
    <citation type="submission" date="2018-06" db="EMBL/GenBank/DDBJ databases">
        <title>Genomic Encyclopedia of Type Strains, Phase IV (KMG-IV): sequencing the most valuable type-strain genomes for metagenomic binning, comparative biology and taxonomic classification.</title>
        <authorList>
            <person name="Goeker M."/>
        </authorList>
    </citation>
    <scope>NUCLEOTIDE SEQUENCE [LARGE SCALE GENOMIC DNA]</scope>
    <source>
        <strain evidence="1 2">DSM 24032</strain>
    </source>
</reference>